<keyword evidence="3" id="KW-0812">Transmembrane</keyword>
<keyword evidence="3" id="KW-1133">Transmembrane helix</keyword>
<evidence type="ECO:0000256" key="1">
    <source>
        <dbReference type="ARBA" id="ARBA00022679"/>
    </source>
</evidence>
<dbReference type="GO" id="GO:0008955">
    <property type="term" value="F:peptidoglycan glycosyltransferase activity"/>
    <property type="evidence" value="ECO:0007669"/>
    <property type="project" value="TreeGrafter"/>
</dbReference>
<dbReference type="Proteomes" id="UP000034140">
    <property type="component" value="Unassembled WGS sequence"/>
</dbReference>
<gene>
    <name evidence="4" type="ORF">UR96_C0004G0012</name>
</gene>
<feature type="compositionally biased region" description="Polar residues" evidence="2">
    <location>
        <begin position="1"/>
        <end position="12"/>
    </location>
</feature>
<organism evidence="4 5">
    <name type="scientific">candidate division WS6 bacterium GW2011_GWC1_36_11</name>
    <dbReference type="NCBI Taxonomy" id="1619090"/>
    <lineage>
        <taxon>Bacteria</taxon>
        <taxon>Candidatus Dojkabacteria</taxon>
    </lineage>
</organism>
<dbReference type="Gene3D" id="1.10.3810.10">
    <property type="entry name" value="Biosynthetic peptidoglycan transglycosylase-like"/>
    <property type="match status" value="1"/>
</dbReference>
<evidence type="ECO:0000313" key="5">
    <source>
        <dbReference type="Proteomes" id="UP000034140"/>
    </source>
</evidence>
<proteinExistence type="predicted"/>
<evidence type="ECO:0000313" key="4">
    <source>
        <dbReference type="EMBL" id="KKP92845.1"/>
    </source>
</evidence>
<dbReference type="AlphaFoldDB" id="A0A0G0FZR9"/>
<dbReference type="SUPFAM" id="SSF53955">
    <property type="entry name" value="Lysozyme-like"/>
    <property type="match status" value="1"/>
</dbReference>
<evidence type="ECO:0000256" key="2">
    <source>
        <dbReference type="SAM" id="MobiDB-lite"/>
    </source>
</evidence>
<protein>
    <submittedName>
        <fullName evidence="4">Uncharacterized protein</fullName>
    </submittedName>
</protein>
<keyword evidence="1" id="KW-0808">Transferase</keyword>
<comment type="caution">
    <text evidence="4">The sequence shown here is derived from an EMBL/GenBank/DDBJ whole genome shotgun (WGS) entry which is preliminary data.</text>
</comment>
<feature type="transmembrane region" description="Helical" evidence="3">
    <location>
        <begin position="61"/>
        <end position="84"/>
    </location>
</feature>
<reference evidence="4 5" key="1">
    <citation type="journal article" date="2015" name="Nature">
        <title>rRNA introns, odd ribosomes, and small enigmatic genomes across a large radiation of phyla.</title>
        <authorList>
            <person name="Brown C.T."/>
            <person name="Hug L.A."/>
            <person name="Thomas B.C."/>
            <person name="Sharon I."/>
            <person name="Castelle C.J."/>
            <person name="Singh A."/>
            <person name="Wilkins M.J."/>
            <person name="Williams K.H."/>
            <person name="Banfield J.F."/>
        </authorList>
    </citation>
    <scope>NUCLEOTIDE SEQUENCE [LARGE SCALE GENOMIC DNA]</scope>
</reference>
<keyword evidence="3" id="KW-0472">Membrane</keyword>
<sequence length="154" mass="17420">MKYSVGISNSRTRSTRRPVHSSRSMATYNVFKKYSNSNVRTSSKTTRGKSKKSLKPKMKKILYILIGIVFFIGCIVLLGVGIYLKNIQKSLPSPDELVTRTSDESTQILDRNGTVLYTIYGNQSREFVAIENIPEKTKWAVLSAEDIEFISTKD</sequence>
<evidence type="ECO:0000256" key="3">
    <source>
        <dbReference type="SAM" id="Phobius"/>
    </source>
</evidence>
<feature type="region of interest" description="Disordered" evidence="2">
    <location>
        <begin position="1"/>
        <end position="22"/>
    </location>
</feature>
<dbReference type="EMBL" id="LBRE01000004">
    <property type="protein sequence ID" value="KKP92845.1"/>
    <property type="molecule type" value="Genomic_DNA"/>
</dbReference>
<dbReference type="InterPro" id="IPR036950">
    <property type="entry name" value="PBP_transglycosylase"/>
</dbReference>
<dbReference type="PANTHER" id="PTHR32282">
    <property type="entry name" value="BINDING PROTEIN TRANSPEPTIDASE, PUTATIVE-RELATED"/>
    <property type="match status" value="1"/>
</dbReference>
<accession>A0A0G0FZR9</accession>
<dbReference type="InterPro" id="IPR050396">
    <property type="entry name" value="Glycosyltr_51/Transpeptidase"/>
</dbReference>
<dbReference type="PANTHER" id="PTHR32282:SF33">
    <property type="entry name" value="PEPTIDOGLYCAN GLYCOSYLTRANSFERASE"/>
    <property type="match status" value="1"/>
</dbReference>
<name>A0A0G0FZR9_9BACT</name>
<dbReference type="InterPro" id="IPR023346">
    <property type="entry name" value="Lysozyme-like_dom_sf"/>
</dbReference>